<dbReference type="InterPro" id="IPR043130">
    <property type="entry name" value="CDP-OH_PTrfase_TM_dom"/>
</dbReference>
<keyword evidence="4 10" id="KW-0812">Transmembrane</keyword>
<dbReference type="InterPro" id="IPR000462">
    <property type="entry name" value="CDP-OH_P_trans"/>
</dbReference>
<dbReference type="AlphaFoldDB" id="T0ZLD5"/>
<dbReference type="GO" id="GO:0016780">
    <property type="term" value="F:phosphotransferase activity, for other substituted phosphate groups"/>
    <property type="evidence" value="ECO:0007669"/>
    <property type="project" value="InterPro"/>
</dbReference>
<reference evidence="11" key="1">
    <citation type="submission" date="2013-08" db="EMBL/GenBank/DDBJ databases">
        <authorList>
            <person name="Mendez C."/>
            <person name="Richter M."/>
            <person name="Ferrer M."/>
            <person name="Sanchez J."/>
        </authorList>
    </citation>
    <scope>NUCLEOTIDE SEQUENCE</scope>
</reference>
<evidence type="ECO:0000256" key="8">
    <source>
        <dbReference type="ARBA" id="ARBA00023209"/>
    </source>
</evidence>
<protein>
    <submittedName>
        <fullName evidence="11">Phosphatidylserine synthase</fullName>
    </submittedName>
</protein>
<dbReference type="EMBL" id="AUZZ01010201">
    <property type="protein sequence ID" value="EQD30605.1"/>
    <property type="molecule type" value="Genomic_DNA"/>
</dbReference>
<evidence type="ECO:0000256" key="6">
    <source>
        <dbReference type="ARBA" id="ARBA00023098"/>
    </source>
</evidence>
<feature type="transmembrane region" description="Helical" evidence="10">
    <location>
        <begin position="82"/>
        <end position="102"/>
    </location>
</feature>
<keyword evidence="7 10" id="KW-0472">Membrane</keyword>
<proteinExistence type="predicted"/>
<sequence>MTEEREVPSVAGRHRRGVYLLPNLFTTAALFGGFYAIISALNGRFIDAAIAIFLAGIMDGLDGRVARWTHTVTEFGKEYDSLSDVIAFGLAPAVVVYRWAFVPYLHESAIVARFGWLAAFFYAVTAALRLARFNTHAPALDKRYFQGLPSPAAAGLVASCVWLLEAWPRGTWIMIPAWIVLV</sequence>
<feature type="transmembrane region" description="Helical" evidence="10">
    <location>
        <begin position="114"/>
        <end position="132"/>
    </location>
</feature>
<dbReference type="Pfam" id="PF01066">
    <property type="entry name" value="CDP-OH_P_transf"/>
    <property type="match status" value="1"/>
</dbReference>
<accession>T0ZLD5</accession>
<feature type="transmembrane region" description="Helical" evidence="10">
    <location>
        <begin position="20"/>
        <end position="38"/>
    </location>
</feature>
<keyword evidence="8" id="KW-0594">Phospholipid biosynthesis</keyword>
<keyword evidence="5 10" id="KW-1133">Transmembrane helix</keyword>
<evidence type="ECO:0000256" key="7">
    <source>
        <dbReference type="ARBA" id="ARBA00023136"/>
    </source>
</evidence>
<evidence type="ECO:0000256" key="4">
    <source>
        <dbReference type="ARBA" id="ARBA00022692"/>
    </source>
</evidence>
<evidence type="ECO:0000256" key="2">
    <source>
        <dbReference type="ARBA" id="ARBA00022516"/>
    </source>
</evidence>
<gene>
    <name evidence="11" type="ORF">B2A_14068</name>
</gene>
<evidence type="ECO:0000256" key="10">
    <source>
        <dbReference type="SAM" id="Phobius"/>
    </source>
</evidence>
<dbReference type="Gene3D" id="1.20.120.1760">
    <property type="match status" value="1"/>
</dbReference>
<organism evidence="11">
    <name type="scientific">mine drainage metagenome</name>
    <dbReference type="NCBI Taxonomy" id="410659"/>
    <lineage>
        <taxon>unclassified sequences</taxon>
        <taxon>metagenomes</taxon>
        <taxon>ecological metagenomes</taxon>
    </lineage>
</organism>
<dbReference type="GO" id="GO:0016020">
    <property type="term" value="C:membrane"/>
    <property type="evidence" value="ECO:0007669"/>
    <property type="project" value="UniProtKB-SubCell"/>
</dbReference>
<dbReference type="PROSITE" id="PS00379">
    <property type="entry name" value="CDP_ALCOHOL_P_TRANSF"/>
    <property type="match status" value="1"/>
</dbReference>
<dbReference type="PANTHER" id="PTHR14269:SF61">
    <property type="entry name" value="CDP-DIACYLGLYCEROL--SERINE O-PHOSPHATIDYLTRANSFERASE"/>
    <property type="match status" value="1"/>
</dbReference>
<name>T0ZLD5_9ZZZZ</name>
<evidence type="ECO:0000256" key="9">
    <source>
        <dbReference type="ARBA" id="ARBA00023264"/>
    </source>
</evidence>
<keyword evidence="6" id="KW-0443">Lipid metabolism</keyword>
<evidence type="ECO:0000313" key="11">
    <source>
        <dbReference type="EMBL" id="EQD30605.1"/>
    </source>
</evidence>
<keyword evidence="9" id="KW-1208">Phospholipid metabolism</keyword>
<comment type="caution">
    <text evidence="11">The sequence shown here is derived from an EMBL/GenBank/DDBJ whole genome shotgun (WGS) entry which is preliminary data.</text>
</comment>
<evidence type="ECO:0000256" key="3">
    <source>
        <dbReference type="ARBA" id="ARBA00022679"/>
    </source>
</evidence>
<dbReference type="InterPro" id="IPR050324">
    <property type="entry name" value="CDP-alcohol_PTase-I"/>
</dbReference>
<keyword evidence="3" id="KW-0808">Transferase</keyword>
<dbReference type="GO" id="GO:0008654">
    <property type="term" value="P:phospholipid biosynthetic process"/>
    <property type="evidence" value="ECO:0007669"/>
    <property type="project" value="UniProtKB-KW"/>
</dbReference>
<keyword evidence="2" id="KW-0444">Lipid biosynthesis</keyword>
<evidence type="ECO:0000256" key="1">
    <source>
        <dbReference type="ARBA" id="ARBA00004141"/>
    </source>
</evidence>
<dbReference type="InterPro" id="IPR048254">
    <property type="entry name" value="CDP_ALCOHOL_P_TRANSF_CS"/>
</dbReference>
<feature type="non-terminal residue" evidence="11">
    <location>
        <position position="182"/>
    </location>
</feature>
<reference evidence="11" key="2">
    <citation type="journal article" date="2014" name="ISME J.">
        <title>Microbial stratification in low pH oxic and suboxic macroscopic growths along an acid mine drainage.</title>
        <authorList>
            <person name="Mendez-Garcia C."/>
            <person name="Mesa V."/>
            <person name="Sprenger R.R."/>
            <person name="Richter M."/>
            <person name="Diez M.S."/>
            <person name="Solano J."/>
            <person name="Bargiela R."/>
            <person name="Golyshina O.V."/>
            <person name="Manteca A."/>
            <person name="Ramos J.L."/>
            <person name="Gallego J.R."/>
            <person name="Llorente I."/>
            <person name="Martins Dos Santos V.A."/>
            <person name="Jensen O.N."/>
            <person name="Pelaez A.I."/>
            <person name="Sanchez J."/>
            <person name="Ferrer M."/>
        </authorList>
    </citation>
    <scope>NUCLEOTIDE SEQUENCE</scope>
</reference>
<comment type="subcellular location">
    <subcellularLocation>
        <location evidence="1">Membrane</location>
        <topology evidence="1">Multi-pass membrane protein</topology>
    </subcellularLocation>
</comment>
<dbReference type="PANTHER" id="PTHR14269">
    <property type="entry name" value="CDP-DIACYLGLYCEROL--GLYCEROL-3-PHOSPHATE 3-PHOSPHATIDYLTRANSFERASE-RELATED"/>
    <property type="match status" value="1"/>
</dbReference>
<feature type="transmembrane region" description="Helical" evidence="10">
    <location>
        <begin position="144"/>
        <end position="164"/>
    </location>
</feature>
<evidence type="ECO:0000256" key="5">
    <source>
        <dbReference type="ARBA" id="ARBA00022989"/>
    </source>
</evidence>